<comment type="caution">
    <text evidence="1">The sequence shown here is derived from an EMBL/GenBank/DDBJ whole genome shotgun (WGS) entry which is preliminary data.</text>
</comment>
<proteinExistence type="predicted"/>
<gene>
    <name evidence="1" type="ORF">RRG08_052189</name>
</gene>
<dbReference type="EMBL" id="JAWDGP010005037">
    <property type="protein sequence ID" value="KAK3760241.1"/>
    <property type="molecule type" value="Genomic_DNA"/>
</dbReference>
<sequence>MISFRECQRLSNPSGSSWVEVTGWTDLGHSSDDVSGQTDPSCRCHSPPSSDFCFCPTLKASSISLFNMIRSFWEALETAQIS</sequence>
<reference evidence="1" key="1">
    <citation type="journal article" date="2023" name="G3 (Bethesda)">
        <title>A reference genome for the long-term kleptoplast-retaining sea slug Elysia crispata morphotype clarki.</title>
        <authorList>
            <person name="Eastman K.E."/>
            <person name="Pendleton A.L."/>
            <person name="Shaikh M.A."/>
            <person name="Suttiyut T."/>
            <person name="Ogas R."/>
            <person name="Tomko P."/>
            <person name="Gavelis G."/>
            <person name="Widhalm J.R."/>
            <person name="Wisecaver J.H."/>
        </authorList>
    </citation>
    <scope>NUCLEOTIDE SEQUENCE</scope>
    <source>
        <strain evidence="1">ECLA1</strain>
    </source>
</reference>
<dbReference type="AlphaFoldDB" id="A0AAE0Z193"/>
<evidence type="ECO:0000313" key="2">
    <source>
        <dbReference type="Proteomes" id="UP001283361"/>
    </source>
</evidence>
<dbReference type="Proteomes" id="UP001283361">
    <property type="component" value="Unassembled WGS sequence"/>
</dbReference>
<keyword evidence="2" id="KW-1185">Reference proteome</keyword>
<name>A0AAE0Z193_9GAST</name>
<protein>
    <submittedName>
        <fullName evidence="1">Uncharacterized protein</fullName>
    </submittedName>
</protein>
<accession>A0AAE0Z193</accession>
<organism evidence="1 2">
    <name type="scientific">Elysia crispata</name>
    <name type="common">lettuce slug</name>
    <dbReference type="NCBI Taxonomy" id="231223"/>
    <lineage>
        <taxon>Eukaryota</taxon>
        <taxon>Metazoa</taxon>
        <taxon>Spiralia</taxon>
        <taxon>Lophotrochozoa</taxon>
        <taxon>Mollusca</taxon>
        <taxon>Gastropoda</taxon>
        <taxon>Heterobranchia</taxon>
        <taxon>Euthyneura</taxon>
        <taxon>Panpulmonata</taxon>
        <taxon>Sacoglossa</taxon>
        <taxon>Placobranchoidea</taxon>
        <taxon>Plakobranchidae</taxon>
        <taxon>Elysia</taxon>
    </lineage>
</organism>
<evidence type="ECO:0000313" key="1">
    <source>
        <dbReference type="EMBL" id="KAK3760241.1"/>
    </source>
</evidence>